<feature type="signal peptide" evidence="4">
    <location>
        <begin position="1"/>
        <end position="26"/>
    </location>
</feature>
<dbReference type="Gene3D" id="3.40.190.10">
    <property type="entry name" value="Periplasmic binding protein-like II"/>
    <property type="match status" value="2"/>
</dbReference>
<comment type="similarity">
    <text evidence="1">Belongs to the bacterial solute-binding protein 1 family.</text>
</comment>
<sequence>MFPRSSFLRTAALAALTTFGALPAFADGEVNVYTTREPGLIQPLLDSFTAESGIKANVVFIKEGLAQRVESEGANSPADLLSVVDYGNLIELVDRKLTQPVTSTALDEGIPANLRDPAGNWFGLSMRARVIYASKDRVTDETLTYEDLADPRFKGKICIRSGQHPYNTSLIAAMIAKDGKDETKVWLDGVRANLARTPGGGDRDVARDILAGICDIGVGNSYYVGLMRSGKGGDEQKAWGEAIRVILPTFKDKAGTHVNISGAAVAKNAPNRDNAVKLLEYLASEKAQEIYAKANFEYPVRPGVAADPIIADLGTLTVDPTPLVEIAKDRGEASELVDATGFDG</sequence>
<dbReference type="CDD" id="cd13542">
    <property type="entry name" value="PBP2_FutA1_ilke"/>
    <property type="match status" value="1"/>
</dbReference>
<evidence type="ECO:0000313" key="6">
    <source>
        <dbReference type="Proteomes" id="UP000184485"/>
    </source>
</evidence>
<name>A0A1M4XRR0_9HYPH</name>
<dbReference type="OrthoDB" id="9769567at2"/>
<dbReference type="RefSeq" id="WP_073051888.1">
    <property type="nucleotide sequence ID" value="NZ_FQUP01000001.1"/>
</dbReference>
<evidence type="ECO:0000256" key="3">
    <source>
        <dbReference type="PIRSR" id="PIRSR002825-1"/>
    </source>
</evidence>
<feature type="binding site" evidence="3">
    <location>
        <position position="223"/>
    </location>
    <ligand>
        <name>Fe cation</name>
        <dbReference type="ChEBI" id="CHEBI:24875"/>
    </ligand>
</feature>
<dbReference type="STRING" id="1122133.SAMN02745157_1319"/>
<keyword evidence="6" id="KW-1185">Reference proteome</keyword>
<dbReference type="AlphaFoldDB" id="A0A1M4XRR0"/>
<dbReference type="SUPFAM" id="SSF53850">
    <property type="entry name" value="Periplasmic binding protein-like II"/>
    <property type="match status" value="1"/>
</dbReference>
<gene>
    <name evidence="5" type="ORF">SAMN02745157_1319</name>
</gene>
<protein>
    <submittedName>
        <fullName evidence="5">Iron(III) transport system substrate-binding protein</fullName>
    </submittedName>
</protein>
<dbReference type="InterPro" id="IPR026045">
    <property type="entry name" value="Ferric-bd"/>
</dbReference>
<accession>A0A1M4XRR0</accession>
<dbReference type="GO" id="GO:0030288">
    <property type="term" value="C:outer membrane-bounded periplasmic space"/>
    <property type="evidence" value="ECO:0007669"/>
    <property type="project" value="TreeGrafter"/>
</dbReference>
<dbReference type="GO" id="GO:0046872">
    <property type="term" value="F:metal ion binding"/>
    <property type="evidence" value="ECO:0007669"/>
    <property type="project" value="UniProtKB-KW"/>
</dbReference>
<dbReference type="Proteomes" id="UP000184485">
    <property type="component" value="Unassembled WGS sequence"/>
</dbReference>
<feature type="chain" id="PRO_5009908329" evidence="4">
    <location>
        <begin position="27"/>
        <end position="344"/>
    </location>
</feature>
<organism evidence="5 6">
    <name type="scientific">Kaistia soli DSM 19436</name>
    <dbReference type="NCBI Taxonomy" id="1122133"/>
    <lineage>
        <taxon>Bacteria</taxon>
        <taxon>Pseudomonadati</taxon>
        <taxon>Pseudomonadota</taxon>
        <taxon>Alphaproteobacteria</taxon>
        <taxon>Hyphomicrobiales</taxon>
        <taxon>Kaistiaceae</taxon>
        <taxon>Kaistia</taxon>
    </lineage>
</organism>
<evidence type="ECO:0000256" key="1">
    <source>
        <dbReference type="ARBA" id="ARBA00008520"/>
    </source>
</evidence>
<dbReference type="PIRSF" id="PIRSF002825">
    <property type="entry name" value="CfbpA"/>
    <property type="match status" value="1"/>
</dbReference>
<dbReference type="EMBL" id="FQUP01000001">
    <property type="protein sequence ID" value="SHE95973.1"/>
    <property type="molecule type" value="Genomic_DNA"/>
</dbReference>
<dbReference type="Pfam" id="PF13343">
    <property type="entry name" value="SBP_bac_6"/>
    <property type="match status" value="1"/>
</dbReference>
<feature type="binding site" evidence="3">
    <location>
        <position position="222"/>
    </location>
    <ligand>
        <name>Fe cation</name>
        <dbReference type="ChEBI" id="CHEBI:24875"/>
    </ligand>
</feature>
<keyword evidence="3" id="KW-0479">Metal-binding</keyword>
<reference evidence="5 6" key="1">
    <citation type="submission" date="2016-11" db="EMBL/GenBank/DDBJ databases">
        <authorList>
            <person name="Jaros S."/>
            <person name="Januszkiewicz K."/>
            <person name="Wedrychowicz H."/>
        </authorList>
    </citation>
    <scope>NUCLEOTIDE SEQUENCE [LARGE SCALE GENOMIC DNA]</scope>
    <source>
        <strain evidence="5 6">DSM 19436</strain>
    </source>
</reference>
<dbReference type="PANTHER" id="PTHR30006">
    <property type="entry name" value="THIAMINE-BINDING PERIPLASMIC PROTEIN-RELATED"/>
    <property type="match status" value="1"/>
</dbReference>
<keyword evidence="2 4" id="KW-0732">Signal</keyword>
<evidence type="ECO:0000256" key="2">
    <source>
        <dbReference type="ARBA" id="ARBA00022729"/>
    </source>
</evidence>
<evidence type="ECO:0000313" key="5">
    <source>
        <dbReference type="EMBL" id="SHE95973.1"/>
    </source>
</evidence>
<keyword evidence="3" id="KW-0408">Iron</keyword>
<evidence type="ECO:0000256" key="4">
    <source>
        <dbReference type="SAM" id="SignalP"/>
    </source>
</evidence>
<dbReference type="PANTHER" id="PTHR30006:SF15">
    <property type="entry name" value="IRON-UTILIZATION PERIPLASMIC PROTEIN"/>
    <property type="match status" value="1"/>
</dbReference>
<proteinExistence type="inferred from homology"/>